<organism evidence="1 2">
    <name type="scientific">Vermiconidia calcicola</name>
    <dbReference type="NCBI Taxonomy" id="1690605"/>
    <lineage>
        <taxon>Eukaryota</taxon>
        <taxon>Fungi</taxon>
        <taxon>Dikarya</taxon>
        <taxon>Ascomycota</taxon>
        <taxon>Pezizomycotina</taxon>
        <taxon>Dothideomycetes</taxon>
        <taxon>Dothideomycetidae</taxon>
        <taxon>Mycosphaerellales</taxon>
        <taxon>Extremaceae</taxon>
        <taxon>Vermiconidia</taxon>
    </lineage>
</organism>
<gene>
    <name evidence="1" type="ORF">LTR37_010091</name>
</gene>
<dbReference type="Proteomes" id="UP001281147">
    <property type="component" value="Unassembled WGS sequence"/>
</dbReference>
<evidence type="ECO:0000313" key="2">
    <source>
        <dbReference type="Proteomes" id="UP001281147"/>
    </source>
</evidence>
<proteinExistence type="predicted"/>
<keyword evidence="2" id="KW-1185">Reference proteome</keyword>
<protein>
    <submittedName>
        <fullName evidence="1">Uncharacterized protein</fullName>
    </submittedName>
</protein>
<sequence length="369" mass="39914">MAVSLTQHSRNVSRQRASTVPSNMGHYHHSVPVSMPTPEQYQCQYSFSTAPLAQHGYNYGFAPTQYQSPSPYYQPRHSYQPASYQQSSIYYQSPAELACSEYHQPPIPPKQHVQPDVAHPPSPQYSDSEYSTSSGSSNGFSMTSIEPDPLPPHSNPQALTQSQSHAFAGSQPIPAVRIGKDEVWNSVTGMADFSIAREAARMPSFLSTKPLLTVIKTETALSIGNIRFHTLTSNNIDLTVNGHETSISHSGFMHNRWGFQPTTCGATAEKWYWRRDRKTGGAMLEDAKRHGHVLARMKGDLLTFEKARLSQESRDEIVVSAIAMAEAARRQKRKSDIADLASAIGDFASSAGGGGGDGGGGGGDGGGGG</sequence>
<reference evidence="1" key="1">
    <citation type="submission" date="2023-07" db="EMBL/GenBank/DDBJ databases">
        <title>Black Yeasts Isolated from many extreme environments.</title>
        <authorList>
            <person name="Coleine C."/>
            <person name="Stajich J.E."/>
            <person name="Selbmann L."/>
        </authorList>
    </citation>
    <scope>NUCLEOTIDE SEQUENCE</scope>
    <source>
        <strain evidence="1">CCFEE 5714</strain>
    </source>
</reference>
<accession>A0ACC3N618</accession>
<comment type="caution">
    <text evidence="1">The sequence shown here is derived from an EMBL/GenBank/DDBJ whole genome shotgun (WGS) entry which is preliminary data.</text>
</comment>
<name>A0ACC3N618_9PEZI</name>
<evidence type="ECO:0000313" key="1">
    <source>
        <dbReference type="EMBL" id="KAK3710867.1"/>
    </source>
</evidence>
<dbReference type="EMBL" id="JAUTXU010000081">
    <property type="protein sequence ID" value="KAK3710867.1"/>
    <property type="molecule type" value="Genomic_DNA"/>
</dbReference>